<dbReference type="Pfam" id="PF01842">
    <property type="entry name" value="ACT"/>
    <property type="match status" value="1"/>
</dbReference>
<dbReference type="GO" id="GO:0004412">
    <property type="term" value="F:homoserine dehydrogenase activity"/>
    <property type="evidence" value="ECO:0007669"/>
    <property type="project" value="UniProtKB-EC"/>
</dbReference>
<comment type="cofactor">
    <cofactor evidence="1">
        <name>a metal cation</name>
        <dbReference type="ChEBI" id="CHEBI:25213"/>
    </cofactor>
</comment>
<dbReference type="InterPro" id="IPR016204">
    <property type="entry name" value="HDH"/>
</dbReference>
<accession>A0ABS2PAX8</accession>
<feature type="transmembrane region" description="Helical" evidence="15">
    <location>
        <begin position="6"/>
        <end position="24"/>
    </location>
</feature>
<reference evidence="17 18" key="1">
    <citation type="submission" date="2021-01" db="EMBL/GenBank/DDBJ databases">
        <title>Genomic Encyclopedia of Type Strains, Phase IV (KMG-IV): sequencing the most valuable type-strain genomes for metagenomic binning, comparative biology and taxonomic classification.</title>
        <authorList>
            <person name="Goeker M."/>
        </authorList>
    </citation>
    <scope>NUCLEOTIDE SEQUENCE [LARGE SCALE GENOMIC DNA]</scope>
    <source>
        <strain evidence="17 18">DSM 25540</strain>
    </source>
</reference>
<comment type="catalytic activity">
    <reaction evidence="12">
        <text>L-homoserine + NADP(+) = L-aspartate 4-semialdehyde + NADPH + H(+)</text>
        <dbReference type="Rhea" id="RHEA:15761"/>
        <dbReference type="ChEBI" id="CHEBI:15378"/>
        <dbReference type="ChEBI" id="CHEBI:57476"/>
        <dbReference type="ChEBI" id="CHEBI:57783"/>
        <dbReference type="ChEBI" id="CHEBI:58349"/>
        <dbReference type="ChEBI" id="CHEBI:537519"/>
        <dbReference type="EC" id="1.1.1.3"/>
    </reaction>
    <physiologicalReaction direction="right-to-left" evidence="12">
        <dbReference type="Rhea" id="RHEA:15763"/>
    </physiologicalReaction>
</comment>
<comment type="caution">
    <text evidence="17">The sequence shown here is derived from an EMBL/GenBank/DDBJ whole genome shotgun (WGS) entry which is preliminary data.</text>
</comment>
<dbReference type="Proteomes" id="UP000741863">
    <property type="component" value="Unassembled WGS sequence"/>
</dbReference>
<dbReference type="EMBL" id="JAFBEC010000002">
    <property type="protein sequence ID" value="MBM7631993.1"/>
    <property type="molecule type" value="Genomic_DNA"/>
</dbReference>
<dbReference type="Pfam" id="PF00742">
    <property type="entry name" value="Homoserine_dh"/>
    <property type="match status" value="1"/>
</dbReference>
<dbReference type="PANTHER" id="PTHR43331:SF1">
    <property type="entry name" value="HOMOSERINE DEHYDROGENASE"/>
    <property type="match status" value="1"/>
</dbReference>
<dbReference type="PIRSF" id="PIRSF000098">
    <property type="entry name" value="Homoser_dehydrog"/>
    <property type="match status" value="1"/>
</dbReference>
<comment type="pathway">
    <text evidence="3 13">Amino-acid biosynthesis; L-methionine biosynthesis via de novo pathway; L-homoserine from L-aspartate: step 3/3.</text>
</comment>
<keyword evidence="15" id="KW-1133">Transmembrane helix</keyword>
<evidence type="ECO:0000259" key="16">
    <source>
        <dbReference type="PROSITE" id="PS51671"/>
    </source>
</evidence>
<keyword evidence="8 13" id="KW-0791">Threonine biosynthesis</keyword>
<keyword evidence="15" id="KW-0812">Transmembrane</keyword>
<evidence type="ECO:0000256" key="15">
    <source>
        <dbReference type="SAM" id="Phobius"/>
    </source>
</evidence>
<dbReference type="NCBIfam" id="NF004976">
    <property type="entry name" value="PRK06349.1"/>
    <property type="match status" value="1"/>
</dbReference>
<evidence type="ECO:0000256" key="9">
    <source>
        <dbReference type="ARBA" id="ARBA00022857"/>
    </source>
</evidence>
<evidence type="ECO:0000256" key="3">
    <source>
        <dbReference type="ARBA" id="ARBA00005062"/>
    </source>
</evidence>
<evidence type="ECO:0000256" key="6">
    <source>
        <dbReference type="ARBA" id="ARBA00013376"/>
    </source>
</evidence>
<keyword evidence="11 13" id="KW-0486">Methionine biosynthesis</keyword>
<dbReference type="InterPro" id="IPR036291">
    <property type="entry name" value="NAD(P)-bd_dom_sf"/>
</dbReference>
<keyword evidence="9 13" id="KW-0521">NADP</keyword>
<dbReference type="InterPro" id="IPR045865">
    <property type="entry name" value="ACT-like_dom_sf"/>
</dbReference>
<dbReference type="RefSeq" id="WP_204695994.1">
    <property type="nucleotide sequence ID" value="NZ_JAFBEC010000002.1"/>
</dbReference>
<dbReference type="InterPro" id="IPR019811">
    <property type="entry name" value="HDH_CS"/>
</dbReference>
<evidence type="ECO:0000313" key="17">
    <source>
        <dbReference type="EMBL" id="MBM7631993.1"/>
    </source>
</evidence>
<sequence length="446" mass="48267">MDNKHIAIGLLGLGTVGTGIMHIITEHQHKLCKKTGLNEISVKKALVRDLEKANGHGFQSVDYTTDGYEVVTDEDIHVVIEVMGGITLAKELIEKALDQGKHVVTANKDLMALHGEDLLQRAKRNQVELMYEASVAGGIPILRALNDGLSSDQITKIVGIVNGTTNYMLTKMSKEDLSYDEALKEAQEKGFAESDPTSDVGGLDAARKMVILARLGFSTSVELDDVYVRGMTEVTSDDIDYGKKLGYTLKLIGLASKEENGAEVSVEPVFVPDEHPLATVNDEFNAVYVYGDAVGETMFYGPGAGSLPTATAVVSDVVSVIRHLRLGVSANALEDSSTTSLEISDERDVSAKFFVRLHAKDVAGAFESITAVFSKNNVSFEKLIQSPFEQGALAEVVIVTHETTRGDFDQTLEDLKLLDVVTSIKSRYRVEGGTADVLEEQNLALV</sequence>
<evidence type="ECO:0000256" key="4">
    <source>
        <dbReference type="ARBA" id="ARBA00006753"/>
    </source>
</evidence>
<dbReference type="PROSITE" id="PS51671">
    <property type="entry name" value="ACT"/>
    <property type="match status" value="1"/>
</dbReference>
<dbReference type="InterPro" id="IPR002912">
    <property type="entry name" value="ACT_dom"/>
</dbReference>
<dbReference type="InterPro" id="IPR005106">
    <property type="entry name" value="Asp/hSer_DH_NAD-bd"/>
</dbReference>
<organism evidence="17 18">
    <name type="scientific">Geomicrobium sediminis</name>
    <dbReference type="NCBI Taxonomy" id="1347788"/>
    <lineage>
        <taxon>Bacteria</taxon>
        <taxon>Bacillati</taxon>
        <taxon>Bacillota</taxon>
        <taxon>Bacilli</taxon>
        <taxon>Bacillales</taxon>
        <taxon>Geomicrobium</taxon>
    </lineage>
</organism>
<comment type="pathway">
    <text evidence="2 13">Amino-acid biosynthesis; L-threonine biosynthesis; L-threonine from L-aspartate: step 3/5.</text>
</comment>
<evidence type="ECO:0000256" key="1">
    <source>
        <dbReference type="ARBA" id="ARBA00001920"/>
    </source>
</evidence>
<dbReference type="Gene3D" id="3.30.70.260">
    <property type="match status" value="1"/>
</dbReference>
<dbReference type="SUPFAM" id="SSF55347">
    <property type="entry name" value="Glyceraldehyde-3-phosphate dehydrogenase-like, C-terminal domain"/>
    <property type="match status" value="1"/>
</dbReference>
<proteinExistence type="inferred from homology"/>
<dbReference type="PANTHER" id="PTHR43331">
    <property type="entry name" value="HOMOSERINE DEHYDROGENASE"/>
    <property type="match status" value="1"/>
</dbReference>
<dbReference type="SUPFAM" id="SSF55021">
    <property type="entry name" value="ACT-like"/>
    <property type="match status" value="1"/>
</dbReference>
<comment type="similarity">
    <text evidence="4 14">Belongs to the homoserine dehydrogenase family.</text>
</comment>
<evidence type="ECO:0000256" key="14">
    <source>
        <dbReference type="RuleBase" id="RU004171"/>
    </source>
</evidence>
<evidence type="ECO:0000256" key="11">
    <source>
        <dbReference type="ARBA" id="ARBA00023167"/>
    </source>
</evidence>
<dbReference type="InterPro" id="IPR001342">
    <property type="entry name" value="HDH_cat"/>
</dbReference>
<dbReference type="Gene3D" id="3.30.360.10">
    <property type="entry name" value="Dihydrodipicolinate Reductase, domain 2"/>
    <property type="match status" value="1"/>
</dbReference>
<evidence type="ECO:0000256" key="2">
    <source>
        <dbReference type="ARBA" id="ARBA00005056"/>
    </source>
</evidence>
<evidence type="ECO:0000256" key="7">
    <source>
        <dbReference type="ARBA" id="ARBA00022605"/>
    </source>
</evidence>
<name>A0ABS2PAX8_9BACL</name>
<evidence type="ECO:0000256" key="12">
    <source>
        <dbReference type="ARBA" id="ARBA00048841"/>
    </source>
</evidence>
<feature type="domain" description="ACT" evidence="16">
    <location>
        <begin position="354"/>
        <end position="429"/>
    </location>
</feature>
<dbReference type="Pfam" id="PF03447">
    <property type="entry name" value="NAD_binding_3"/>
    <property type="match status" value="1"/>
</dbReference>
<dbReference type="PROSITE" id="PS01042">
    <property type="entry name" value="HOMOSER_DHGENASE"/>
    <property type="match status" value="1"/>
</dbReference>
<evidence type="ECO:0000313" key="18">
    <source>
        <dbReference type="Proteomes" id="UP000741863"/>
    </source>
</evidence>
<dbReference type="CDD" id="cd04881">
    <property type="entry name" value="ACT_HSDH-Hom"/>
    <property type="match status" value="1"/>
</dbReference>
<gene>
    <name evidence="17" type="ORF">JOD17_001085</name>
</gene>
<dbReference type="SUPFAM" id="SSF51735">
    <property type="entry name" value="NAD(P)-binding Rossmann-fold domains"/>
    <property type="match status" value="1"/>
</dbReference>
<keyword evidence="15" id="KW-0472">Membrane</keyword>
<evidence type="ECO:0000256" key="10">
    <source>
        <dbReference type="ARBA" id="ARBA00023002"/>
    </source>
</evidence>
<evidence type="ECO:0000256" key="5">
    <source>
        <dbReference type="ARBA" id="ARBA00013213"/>
    </source>
</evidence>
<keyword evidence="10 13" id="KW-0560">Oxidoreductase</keyword>
<dbReference type="Gene3D" id="3.40.50.720">
    <property type="entry name" value="NAD(P)-binding Rossmann-like Domain"/>
    <property type="match status" value="1"/>
</dbReference>
<evidence type="ECO:0000256" key="13">
    <source>
        <dbReference type="RuleBase" id="RU000579"/>
    </source>
</evidence>
<keyword evidence="18" id="KW-1185">Reference proteome</keyword>
<protein>
    <recommendedName>
        <fullName evidence="6 13">Homoserine dehydrogenase</fullName>
        <ecNumber evidence="5 13">1.1.1.3</ecNumber>
    </recommendedName>
</protein>
<dbReference type="EC" id="1.1.1.3" evidence="5 13"/>
<evidence type="ECO:0000256" key="8">
    <source>
        <dbReference type="ARBA" id="ARBA00022697"/>
    </source>
</evidence>
<keyword evidence="7 13" id="KW-0028">Amino-acid biosynthesis</keyword>